<feature type="coiled-coil region" evidence="1">
    <location>
        <begin position="35"/>
        <end position="64"/>
    </location>
</feature>
<protein>
    <submittedName>
        <fullName evidence="2">Bacteriophage Lambda NinG protein</fullName>
    </submittedName>
</protein>
<dbReference type="OrthoDB" id="5741553at2"/>
<sequence length="210" mass="24745">MKKIKQKKCKECGKYFTPFNSLTKVCSTPCAISFAKKETRRKAEKKAKAERLAERKRMRELKEKVKGSDLRHQHKLTQKAFNKMRVLEELKWFEERGLEPTCISCGNPLGNDQWCCGHYKTRGAHPNLKYDRNNTFLQHNHRCNMMLSGDIAGTRTTHGYTEGLKIRFGEEKGQEIIDYCNSYQESKKYTCEELKEMRKEFRAKIKEFSK</sequence>
<dbReference type="Proteomes" id="UP000198883">
    <property type="component" value="Unassembled WGS sequence"/>
</dbReference>
<reference evidence="3" key="1">
    <citation type="submission" date="2016-10" db="EMBL/GenBank/DDBJ databases">
        <authorList>
            <person name="Varghese N."/>
            <person name="Submissions S."/>
        </authorList>
    </citation>
    <scope>NUCLEOTIDE SEQUENCE [LARGE SCALE GENOMIC DNA]</scope>
    <source>
        <strain evidence="3">DSM 24204</strain>
    </source>
</reference>
<dbReference type="InterPro" id="IPR008713">
    <property type="entry name" value="Phage_lambda_NinG"/>
</dbReference>
<accession>A0A1H7XM16</accession>
<name>A0A1H7XM16_9PAST</name>
<keyword evidence="1" id="KW-0175">Coiled coil</keyword>
<dbReference type="Pfam" id="PF05766">
    <property type="entry name" value="NinG"/>
    <property type="match status" value="1"/>
</dbReference>
<evidence type="ECO:0000256" key="1">
    <source>
        <dbReference type="SAM" id="Coils"/>
    </source>
</evidence>
<organism evidence="2 3">
    <name type="scientific">Phocoenobacter skyensis</name>
    <dbReference type="NCBI Taxonomy" id="97481"/>
    <lineage>
        <taxon>Bacteria</taxon>
        <taxon>Pseudomonadati</taxon>
        <taxon>Pseudomonadota</taxon>
        <taxon>Gammaproteobacteria</taxon>
        <taxon>Pasteurellales</taxon>
        <taxon>Pasteurellaceae</taxon>
        <taxon>Phocoenobacter</taxon>
    </lineage>
</organism>
<gene>
    <name evidence="2" type="ORF">SAMN05444853_11310</name>
</gene>
<dbReference type="EMBL" id="FOBN01000013">
    <property type="protein sequence ID" value="SEM34039.1"/>
    <property type="molecule type" value="Genomic_DNA"/>
</dbReference>
<evidence type="ECO:0000313" key="2">
    <source>
        <dbReference type="EMBL" id="SEM34039.1"/>
    </source>
</evidence>
<dbReference type="AlphaFoldDB" id="A0A1H7XM16"/>
<dbReference type="RefSeq" id="WP_090921880.1">
    <property type="nucleotide sequence ID" value="NZ_CP016180.1"/>
</dbReference>
<proteinExistence type="predicted"/>
<dbReference type="GeneID" id="83544525"/>
<evidence type="ECO:0000313" key="3">
    <source>
        <dbReference type="Proteomes" id="UP000198883"/>
    </source>
</evidence>
<dbReference type="STRING" id="97481.SAMN05444853_11310"/>